<reference evidence="2 3" key="1">
    <citation type="submission" date="2019-06" db="EMBL/GenBank/DDBJ databases">
        <title>Draft genomes of female and male turbot (Scophthalmus maximus).</title>
        <authorList>
            <person name="Xu H."/>
            <person name="Xu X.-W."/>
            <person name="Shao C."/>
            <person name="Chen S."/>
        </authorList>
    </citation>
    <scope>NUCLEOTIDE SEQUENCE [LARGE SCALE GENOMIC DNA]</scope>
    <source>
        <strain evidence="2">Ysfricsl-2016a</strain>
        <tissue evidence="2">Blood</tissue>
    </source>
</reference>
<organism evidence="2 3">
    <name type="scientific">Scophthalmus maximus</name>
    <name type="common">Turbot</name>
    <name type="synonym">Psetta maxima</name>
    <dbReference type="NCBI Taxonomy" id="52904"/>
    <lineage>
        <taxon>Eukaryota</taxon>
        <taxon>Metazoa</taxon>
        <taxon>Chordata</taxon>
        <taxon>Craniata</taxon>
        <taxon>Vertebrata</taxon>
        <taxon>Euteleostomi</taxon>
        <taxon>Actinopterygii</taxon>
        <taxon>Neopterygii</taxon>
        <taxon>Teleostei</taxon>
        <taxon>Neoteleostei</taxon>
        <taxon>Acanthomorphata</taxon>
        <taxon>Carangaria</taxon>
        <taxon>Pleuronectiformes</taxon>
        <taxon>Pleuronectoidei</taxon>
        <taxon>Scophthalmidae</taxon>
        <taxon>Scophthalmus</taxon>
    </lineage>
</organism>
<dbReference type="EMBL" id="VEVO01000005">
    <property type="protein sequence ID" value="KAF0041699.1"/>
    <property type="molecule type" value="Genomic_DNA"/>
</dbReference>
<feature type="compositionally biased region" description="Polar residues" evidence="1">
    <location>
        <begin position="74"/>
        <end position="85"/>
    </location>
</feature>
<accession>A0A6A4TA28</accession>
<gene>
    <name evidence="2" type="ORF">F2P81_005231</name>
</gene>
<feature type="compositionally biased region" description="Basic and acidic residues" evidence="1">
    <location>
        <begin position="48"/>
        <end position="58"/>
    </location>
</feature>
<protein>
    <submittedName>
        <fullName evidence="2">Uncharacterized protein</fullName>
    </submittedName>
</protein>
<feature type="region of interest" description="Disordered" evidence="1">
    <location>
        <begin position="36"/>
        <end position="85"/>
    </location>
</feature>
<proteinExistence type="predicted"/>
<comment type="caution">
    <text evidence="2">The sequence shown here is derived from an EMBL/GenBank/DDBJ whole genome shotgun (WGS) entry which is preliminary data.</text>
</comment>
<sequence length="85" mass="9902">MKRQTADSERHAAKTCTRHIEVHCAQKNVLLLQKRMKREKSSVSQSPDWRRLVEKDQEVSAGQSQRSRAVCQSPRRNQLFSRQLG</sequence>
<evidence type="ECO:0000313" key="3">
    <source>
        <dbReference type="Proteomes" id="UP000438429"/>
    </source>
</evidence>
<dbReference type="AlphaFoldDB" id="A0A6A4TA28"/>
<evidence type="ECO:0000256" key="1">
    <source>
        <dbReference type="SAM" id="MobiDB-lite"/>
    </source>
</evidence>
<dbReference type="Proteomes" id="UP000438429">
    <property type="component" value="Unassembled WGS sequence"/>
</dbReference>
<name>A0A6A4TA28_SCOMX</name>
<evidence type="ECO:0000313" key="2">
    <source>
        <dbReference type="EMBL" id="KAF0041699.1"/>
    </source>
</evidence>